<feature type="compositionally biased region" description="Gly residues" evidence="1">
    <location>
        <begin position="98"/>
        <end position="115"/>
    </location>
</feature>
<dbReference type="EMBL" id="JAINDJ010000007">
    <property type="protein sequence ID" value="KAG9442338.1"/>
    <property type="molecule type" value="Genomic_DNA"/>
</dbReference>
<sequence>MTVRHKGPHQIHSRGREGTASDAKKQRNDDTQDILGPIPERAEAQGVGDRAGDLGPVLEPRGLTELRNEKVGGEIARGLRVNLVEFGEDEELGGVLRGGIGELEGGPEGGDGVGYEEGFAWPRARSNCEKTRDGEEEQRATGRQPEKESMKDSERNFCDRRSIYAATVSCCGQMR</sequence>
<feature type="compositionally biased region" description="Basic residues" evidence="1">
    <location>
        <begin position="1"/>
        <end position="13"/>
    </location>
</feature>
<evidence type="ECO:0000256" key="1">
    <source>
        <dbReference type="SAM" id="MobiDB-lite"/>
    </source>
</evidence>
<protein>
    <submittedName>
        <fullName evidence="2">Uncharacterized protein</fullName>
    </submittedName>
</protein>
<proteinExistence type="predicted"/>
<feature type="compositionally biased region" description="Basic and acidic residues" evidence="1">
    <location>
        <begin position="126"/>
        <end position="156"/>
    </location>
</feature>
<feature type="region of interest" description="Disordered" evidence="1">
    <location>
        <begin position="98"/>
        <end position="156"/>
    </location>
</feature>
<keyword evidence="3" id="KW-1185">Reference proteome</keyword>
<comment type="caution">
    <text evidence="2">The sequence shown here is derived from an EMBL/GenBank/DDBJ whole genome shotgun (WGS) entry which is preliminary data.</text>
</comment>
<dbReference type="Proteomes" id="UP000825729">
    <property type="component" value="Unassembled WGS sequence"/>
</dbReference>
<evidence type="ECO:0000313" key="2">
    <source>
        <dbReference type="EMBL" id="KAG9442338.1"/>
    </source>
</evidence>
<gene>
    <name evidence="2" type="ORF">H6P81_018192</name>
</gene>
<name>A0AAV7E4M6_ARIFI</name>
<reference evidence="2 3" key="1">
    <citation type="submission" date="2021-07" db="EMBL/GenBank/DDBJ databases">
        <title>The Aristolochia fimbriata genome: insights into angiosperm evolution, floral development and chemical biosynthesis.</title>
        <authorList>
            <person name="Jiao Y."/>
        </authorList>
    </citation>
    <scope>NUCLEOTIDE SEQUENCE [LARGE SCALE GENOMIC DNA]</scope>
    <source>
        <strain evidence="2">IBCAS-2021</strain>
        <tissue evidence="2">Leaf</tissue>
    </source>
</reference>
<feature type="region of interest" description="Disordered" evidence="1">
    <location>
        <begin position="1"/>
        <end position="59"/>
    </location>
</feature>
<accession>A0AAV7E4M6</accession>
<evidence type="ECO:0000313" key="3">
    <source>
        <dbReference type="Proteomes" id="UP000825729"/>
    </source>
</evidence>
<dbReference type="AlphaFoldDB" id="A0AAV7E4M6"/>
<feature type="compositionally biased region" description="Basic and acidic residues" evidence="1">
    <location>
        <begin position="14"/>
        <end position="30"/>
    </location>
</feature>
<organism evidence="2 3">
    <name type="scientific">Aristolochia fimbriata</name>
    <name type="common">White veined hardy Dutchman's pipe vine</name>
    <dbReference type="NCBI Taxonomy" id="158543"/>
    <lineage>
        <taxon>Eukaryota</taxon>
        <taxon>Viridiplantae</taxon>
        <taxon>Streptophyta</taxon>
        <taxon>Embryophyta</taxon>
        <taxon>Tracheophyta</taxon>
        <taxon>Spermatophyta</taxon>
        <taxon>Magnoliopsida</taxon>
        <taxon>Magnoliidae</taxon>
        <taxon>Piperales</taxon>
        <taxon>Aristolochiaceae</taxon>
        <taxon>Aristolochia</taxon>
    </lineage>
</organism>